<feature type="binding site" evidence="11">
    <location>
        <position position="179"/>
    </location>
    <ligand>
        <name>[4Fe-4S] cluster</name>
        <dbReference type="ChEBI" id="CHEBI:49883"/>
    </ligand>
</feature>
<dbReference type="InterPro" id="IPR030390">
    <property type="entry name" value="MeTrfase_TrmA_AS"/>
</dbReference>
<dbReference type="PROSITE" id="PS01230">
    <property type="entry name" value="TRMA_1"/>
    <property type="match status" value="1"/>
</dbReference>
<dbReference type="InterPro" id="IPR010280">
    <property type="entry name" value="U5_MeTrfase_fam"/>
</dbReference>
<evidence type="ECO:0000256" key="11">
    <source>
        <dbReference type="HAMAP-Rule" id="MF_01010"/>
    </source>
</evidence>
<organism evidence="16 17">
    <name type="scientific">Denitrificimonas caeni</name>
    <dbReference type="NCBI Taxonomy" id="521720"/>
    <lineage>
        <taxon>Bacteria</taxon>
        <taxon>Pseudomonadati</taxon>
        <taxon>Pseudomonadota</taxon>
        <taxon>Gammaproteobacteria</taxon>
        <taxon>Pseudomonadales</taxon>
        <taxon>Pseudomonadaceae</taxon>
        <taxon>Denitrificimonas</taxon>
    </lineage>
</organism>
<dbReference type="HAMAP" id="MF_01010">
    <property type="entry name" value="23SrRNA_methyltr_RlmD"/>
    <property type="match status" value="1"/>
</dbReference>
<gene>
    <name evidence="11 16" type="primary">rlmD</name>
    <name evidence="16" type="ORF">O6P33_10825</name>
</gene>
<comment type="similarity">
    <text evidence="11">Belongs to the class I-like SAM-binding methyltransferase superfamily. RNA M5U methyltransferase family. RlmD subfamily.</text>
</comment>
<evidence type="ECO:0000256" key="7">
    <source>
        <dbReference type="ARBA" id="ARBA00023004"/>
    </source>
</evidence>
<reference evidence="16 17" key="1">
    <citation type="submission" date="2022-12" db="EMBL/GenBank/DDBJ databases">
        <title>Coexistence and Characterization of a Novel Tigecycline Resistance gene tet(X) variant and blaNDM-1 in a Pseudomonas caeni Isolate of Chicken Origin.</title>
        <authorList>
            <person name="Lu X."/>
            <person name="Zhang L."/>
            <person name="Li R."/>
            <person name="Wang Z."/>
        </authorList>
    </citation>
    <scope>NUCLEOTIDE SEQUENCE [LARGE SCALE GENOMIC DNA]</scope>
    <source>
        <strain evidence="16 17">CE14</strain>
    </source>
</reference>
<dbReference type="GO" id="GO:0051539">
    <property type="term" value="F:4 iron, 4 sulfur cluster binding"/>
    <property type="evidence" value="ECO:0007669"/>
    <property type="project" value="UniProtKB-KW"/>
</dbReference>
<feature type="binding site" evidence="11 12">
    <location>
        <position position="312"/>
    </location>
    <ligand>
        <name>S-adenosyl-L-methionine</name>
        <dbReference type="ChEBI" id="CHEBI:59789"/>
    </ligand>
</feature>
<evidence type="ECO:0000256" key="14">
    <source>
        <dbReference type="SAM" id="MobiDB-lite"/>
    </source>
</evidence>
<dbReference type="NCBIfam" id="TIGR00479">
    <property type="entry name" value="rumA"/>
    <property type="match status" value="1"/>
</dbReference>
<keyword evidence="2 11" id="KW-0698">rRNA processing</keyword>
<dbReference type="Proteomes" id="UP001212189">
    <property type="component" value="Chromosome"/>
</dbReference>
<dbReference type="EMBL" id="CP114976">
    <property type="protein sequence ID" value="WBE24845.1"/>
    <property type="molecule type" value="Genomic_DNA"/>
</dbReference>
<evidence type="ECO:0000256" key="1">
    <source>
        <dbReference type="ARBA" id="ARBA00022485"/>
    </source>
</evidence>
<accession>A0AAE9VR68</accession>
<evidence type="ECO:0000256" key="9">
    <source>
        <dbReference type="ARBA" id="ARBA00052756"/>
    </source>
</evidence>
<evidence type="ECO:0000256" key="4">
    <source>
        <dbReference type="ARBA" id="ARBA00022679"/>
    </source>
</evidence>
<dbReference type="PANTHER" id="PTHR11061">
    <property type="entry name" value="RNA M5U METHYLTRANSFERASE"/>
    <property type="match status" value="1"/>
</dbReference>
<comment type="function">
    <text evidence="10 11">Catalyzes the formation of 5-methyl-uridine at position 1939 (m5U1939) in 23S rRNA.</text>
</comment>
<dbReference type="GO" id="GO:0005506">
    <property type="term" value="F:iron ion binding"/>
    <property type="evidence" value="ECO:0007669"/>
    <property type="project" value="UniProtKB-UniRule"/>
</dbReference>
<dbReference type="PANTHER" id="PTHR11061:SF49">
    <property type="entry name" value="23S RRNA (URACIL(1939)-C(5))-METHYLTRANSFERASE RLMD"/>
    <property type="match status" value="1"/>
</dbReference>
<dbReference type="FunFam" id="3.40.50.150:FF:000009">
    <property type="entry name" value="23S rRNA (Uracil(1939)-C(5))-methyltransferase RlmD"/>
    <property type="match status" value="1"/>
</dbReference>
<feature type="binding site" evidence="11">
    <location>
        <position position="92"/>
    </location>
    <ligand>
        <name>[4Fe-4S] cluster</name>
        <dbReference type="ChEBI" id="CHEBI:49883"/>
    </ligand>
</feature>
<dbReference type="AlphaFoldDB" id="A0AAE9VR68"/>
<evidence type="ECO:0000256" key="2">
    <source>
        <dbReference type="ARBA" id="ARBA00022552"/>
    </source>
</evidence>
<dbReference type="GO" id="GO:0070475">
    <property type="term" value="P:rRNA base methylation"/>
    <property type="evidence" value="ECO:0007669"/>
    <property type="project" value="TreeGrafter"/>
</dbReference>
<keyword evidence="3 11" id="KW-0489">Methyltransferase</keyword>
<feature type="active site" description="Nucleophile" evidence="11 12">
    <location>
        <position position="407"/>
    </location>
</feature>
<dbReference type="Pfam" id="PF05958">
    <property type="entry name" value="tRNA_U5-meth_tr"/>
    <property type="match status" value="1"/>
</dbReference>
<keyword evidence="7 11" id="KW-0408">Iron</keyword>
<feature type="region of interest" description="Disordered" evidence="14">
    <location>
        <begin position="1"/>
        <end position="20"/>
    </location>
</feature>
<keyword evidence="5 11" id="KW-0949">S-adenosyl-L-methionine</keyword>
<evidence type="ECO:0000256" key="5">
    <source>
        <dbReference type="ARBA" id="ARBA00022691"/>
    </source>
</evidence>
<feature type="binding site" evidence="11">
    <location>
        <position position="98"/>
    </location>
    <ligand>
        <name>[4Fe-4S] cluster</name>
        <dbReference type="ChEBI" id="CHEBI:49883"/>
    </ligand>
</feature>
<feature type="binding site" evidence="11 12">
    <location>
        <position position="381"/>
    </location>
    <ligand>
        <name>S-adenosyl-L-methionine</name>
        <dbReference type="ChEBI" id="CHEBI:59789"/>
    </ligand>
</feature>
<keyword evidence="8 11" id="KW-0411">Iron-sulfur</keyword>
<dbReference type="SUPFAM" id="SSF50249">
    <property type="entry name" value="Nucleic acid-binding proteins"/>
    <property type="match status" value="1"/>
</dbReference>
<protein>
    <recommendedName>
        <fullName evidence="11">23S rRNA (uracil(1939)-C(5))-methyltransferase RlmD</fullName>
        <ecNumber evidence="11">2.1.1.190</ecNumber>
    </recommendedName>
    <alternativeName>
        <fullName evidence="11">23S rRNA(m5U1939)-methyltransferase</fullName>
    </alternativeName>
</protein>
<evidence type="ECO:0000256" key="13">
    <source>
        <dbReference type="PROSITE-ProRule" id="PRU10015"/>
    </source>
</evidence>
<dbReference type="GO" id="GO:0070041">
    <property type="term" value="F:rRNA (uridine-C5-)-methyltransferase activity"/>
    <property type="evidence" value="ECO:0007669"/>
    <property type="project" value="UniProtKB-UniRule"/>
</dbReference>
<dbReference type="PROSITE" id="PS51687">
    <property type="entry name" value="SAM_MT_RNA_M5U"/>
    <property type="match status" value="1"/>
</dbReference>
<dbReference type="EC" id="2.1.1.190" evidence="11"/>
<keyword evidence="4 11" id="KW-0808">Transferase</keyword>
<evidence type="ECO:0000313" key="16">
    <source>
        <dbReference type="EMBL" id="WBE24845.1"/>
    </source>
</evidence>
<feature type="domain" description="TRAM" evidence="15">
    <location>
        <begin position="21"/>
        <end position="79"/>
    </location>
</feature>
<dbReference type="NCBIfam" id="NF009639">
    <property type="entry name" value="PRK13168.1"/>
    <property type="match status" value="1"/>
</dbReference>
<evidence type="ECO:0000256" key="8">
    <source>
        <dbReference type="ARBA" id="ARBA00023014"/>
    </source>
</evidence>
<proteinExistence type="inferred from homology"/>
<dbReference type="InterPro" id="IPR029063">
    <property type="entry name" value="SAM-dependent_MTases_sf"/>
</dbReference>
<dbReference type="SUPFAM" id="SSF53335">
    <property type="entry name" value="S-adenosyl-L-methionine-dependent methyltransferases"/>
    <property type="match status" value="1"/>
</dbReference>
<sequence length="450" mass="48839">MSRSKAPKSLRFQPAGGVRNTLPAGKKQVLSIERLSHDGRGIAFLDGRTWFVSGALPGEQVQAEVLAARSKVVEAQSLVIQSSSPERITPECQWAGRCGGCTLQHISHAQQIELKHANLVEQFSREGLTPVTWAEPLVGPAFAYRRRSRVAVRYDVKQKHVQVGFRGPASNAIVEVASCIILVPELQPVFAGLSALFNSFQQPQVLGHVELFSGHNTALLLRHTQALHAADLAKLRAYCAEHHVQLWLQGIGEPQPDQAGATLGYALTQYAVEIAYQPGDFVQVNAQMNEAMIAQALKWLAPQSGARVLDLFCGLGNFALPLAQQVEEVVAVEGVESMLVRARANAEANQLSNVHFYHADLSMPLRKAPWAKQGFAAALLDPPREGAQMTVTDLAQLKVPRIVYVSCNPATLARDAAVLLAKGYRLEKAGVLDMFAQTGHAEAMALLVKP</sequence>
<dbReference type="Gene3D" id="2.40.50.1070">
    <property type="match status" value="1"/>
</dbReference>
<dbReference type="Pfam" id="PF01938">
    <property type="entry name" value="TRAM"/>
    <property type="match status" value="1"/>
</dbReference>
<evidence type="ECO:0000256" key="6">
    <source>
        <dbReference type="ARBA" id="ARBA00022723"/>
    </source>
</evidence>
<feature type="binding site" evidence="11">
    <location>
        <position position="360"/>
    </location>
    <ligand>
        <name>S-adenosyl-L-methionine</name>
        <dbReference type="ChEBI" id="CHEBI:59789"/>
    </ligand>
</feature>
<dbReference type="Gene3D" id="2.40.50.140">
    <property type="entry name" value="Nucleic acid-binding proteins"/>
    <property type="match status" value="1"/>
</dbReference>
<keyword evidence="1 11" id="KW-0004">4Fe-4S</keyword>
<keyword evidence="6 11" id="KW-0479">Metal-binding</keyword>
<dbReference type="GO" id="GO:0003723">
    <property type="term" value="F:RNA binding"/>
    <property type="evidence" value="ECO:0007669"/>
    <property type="project" value="InterPro"/>
</dbReference>
<feature type="active site" evidence="13">
    <location>
        <position position="407"/>
    </location>
</feature>
<dbReference type="KEGG" id="dce:O6P33_10825"/>
<feature type="binding site" evidence="11">
    <location>
        <position position="317"/>
    </location>
    <ligand>
        <name>S-adenosyl-L-methionine</name>
        <dbReference type="ChEBI" id="CHEBI:59789"/>
    </ligand>
</feature>
<evidence type="ECO:0000256" key="12">
    <source>
        <dbReference type="PROSITE-ProRule" id="PRU01024"/>
    </source>
</evidence>
<dbReference type="InterPro" id="IPR002792">
    <property type="entry name" value="TRAM_dom"/>
</dbReference>
<evidence type="ECO:0000256" key="3">
    <source>
        <dbReference type="ARBA" id="ARBA00022603"/>
    </source>
</evidence>
<dbReference type="InterPro" id="IPR012340">
    <property type="entry name" value="NA-bd_OB-fold"/>
</dbReference>
<dbReference type="Gene3D" id="3.40.50.150">
    <property type="entry name" value="Vaccinia Virus protein VP39"/>
    <property type="match status" value="1"/>
</dbReference>
<evidence type="ECO:0000313" key="17">
    <source>
        <dbReference type="Proteomes" id="UP001212189"/>
    </source>
</evidence>
<feature type="binding site" evidence="11">
    <location>
        <position position="101"/>
    </location>
    <ligand>
        <name>[4Fe-4S] cluster</name>
        <dbReference type="ChEBI" id="CHEBI:49883"/>
    </ligand>
</feature>
<name>A0AAE9VR68_9GAMM</name>
<comment type="catalytic activity">
    <reaction evidence="9 11">
        <text>uridine(1939) in 23S rRNA + S-adenosyl-L-methionine = 5-methyluridine(1939) in 23S rRNA + S-adenosyl-L-homocysteine + H(+)</text>
        <dbReference type="Rhea" id="RHEA:42908"/>
        <dbReference type="Rhea" id="RHEA-COMP:10278"/>
        <dbReference type="Rhea" id="RHEA-COMP:10279"/>
        <dbReference type="ChEBI" id="CHEBI:15378"/>
        <dbReference type="ChEBI" id="CHEBI:57856"/>
        <dbReference type="ChEBI" id="CHEBI:59789"/>
        <dbReference type="ChEBI" id="CHEBI:65315"/>
        <dbReference type="ChEBI" id="CHEBI:74447"/>
        <dbReference type="EC" id="2.1.1.190"/>
    </reaction>
</comment>
<dbReference type="InterPro" id="IPR001566">
    <property type="entry name" value="23S_rRNA_MeTrfase_RlmD"/>
</dbReference>
<feature type="binding site" evidence="11 12">
    <location>
        <position position="283"/>
    </location>
    <ligand>
        <name>S-adenosyl-L-methionine</name>
        <dbReference type="ChEBI" id="CHEBI:59789"/>
    </ligand>
</feature>
<feature type="binding site" evidence="11 12">
    <location>
        <position position="333"/>
    </location>
    <ligand>
        <name>S-adenosyl-L-methionine</name>
        <dbReference type="ChEBI" id="CHEBI:59789"/>
    </ligand>
</feature>
<evidence type="ECO:0000259" key="15">
    <source>
        <dbReference type="PROSITE" id="PS50926"/>
    </source>
</evidence>
<evidence type="ECO:0000256" key="10">
    <source>
        <dbReference type="ARBA" id="ARBA00059995"/>
    </source>
</evidence>
<dbReference type="PROSITE" id="PS50926">
    <property type="entry name" value="TRAM"/>
    <property type="match status" value="1"/>
</dbReference>
<dbReference type="RefSeq" id="WP_269817788.1">
    <property type="nucleotide sequence ID" value="NZ_CP114976.1"/>
</dbReference>
<dbReference type="CDD" id="cd02440">
    <property type="entry name" value="AdoMet_MTases"/>
    <property type="match status" value="1"/>
</dbReference>
<keyword evidence="17" id="KW-1185">Reference proteome</keyword>